<sequence length="365" mass="42176">MYRKLLFHAREESSDSEDEGARNQHKRHTQNTTGSLLHSGPPDERGWDRSTRDQLVPPITSVNPEGYRYRTIKRYWELIQEQLNIDPSEFLEVRLKQAALPDPYDGKDDIERFKSWLQGYLRWCQLNKLKAAGSFDRTEYSHKKGVIVFVNNLEQKAACMVQRPNEYTFKRRFLNGLPDKIGEEILWVHRVSAEHSSLDEMIEATCKVENAQQYTEACCKERSRGANTNVRDKNPHSSMATGIKKLEQAEGNNENKPAWKNNNPTLRVFAVHMINEEKEENASTGVQNEDAVQLQEIEEQPEHLTVPDSEELDETNSVVGEEYYLEEYKGSNSGDDSDVVYLHTMSTDIPTRTTAPPRWVYDPHM</sequence>
<reference evidence="3" key="2">
    <citation type="submission" date="2015-01" db="EMBL/GenBank/DDBJ databases">
        <title>Evolutionary Origins and Diversification of the Mycorrhizal Mutualists.</title>
        <authorList>
            <consortium name="DOE Joint Genome Institute"/>
            <consortium name="Mycorrhizal Genomics Consortium"/>
            <person name="Kohler A."/>
            <person name="Kuo A."/>
            <person name="Nagy L.G."/>
            <person name="Floudas D."/>
            <person name="Copeland A."/>
            <person name="Barry K.W."/>
            <person name="Cichocki N."/>
            <person name="Veneault-Fourrey C."/>
            <person name="LaButti K."/>
            <person name="Lindquist E.A."/>
            <person name="Lipzen A."/>
            <person name="Lundell T."/>
            <person name="Morin E."/>
            <person name="Murat C."/>
            <person name="Riley R."/>
            <person name="Ohm R."/>
            <person name="Sun H."/>
            <person name="Tunlid A."/>
            <person name="Henrissat B."/>
            <person name="Grigoriev I.V."/>
            <person name="Hibbett D.S."/>
            <person name="Martin F."/>
        </authorList>
    </citation>
    <scope>NUCLEOTIDE SEQUENCE [LARGE SCALE GENOMIC DNA]</scope>
    <source>
        <strain evidence="3">ATCC 200175</strain>
    </source>
</reference>
<evidence type="ECO:0000313" key="3">
    <source>
        <dbReference type="Proteomes" id="UP000053647"/>
    </source>
</evidence>
<accession>A0A0C9TDA0</accession>
<dbReference type="EMBL" id="KN821172">
    <property type="protein sequence ID" value="KIJ05186.1"/>
    <property type="molecule type" value="Genomic_DNA"/>
</dbReference>
<dbReference type="AlphaFoldDB" id="A0A0C9TDA0"/>
<dbReference type="Proteomes" id="UP000053647">
    <property type="component" value="Unassembled WGS sequence"/>
</dbReference>
<feature type="region of interest" description="Disordered" evidence="1">
    <location>
        <begin position="1"/>
        <end position="59"/>
    </location>
</feature>
<name>A0A0C9TDA0_PAXIN</name>
<dbReference type="OrthoDB" id="2667635at2759"/>
<protein>
    <submittedName>
        <fullName evidence="2">Uncharacterized protein</fullName>
    </submittedName>
</protein>
<feature type="compositionally biased region" description="Basic and acidic residues" evidence="1">
    <location>
        <begin position="41"/>
        <end position="52"/>
    </location>
</feature>
<feature type="non-terminal residue" evidence="2">
    <location>
        <position position="1"/>
    </location>
</feature>
<proteinExistence type="predicted"/>
<evidence type="ECO:0000256" key="1">
    <source>
        <dbReference type="SAM" id="MobiDB-lite"/>
    </source>
</evidence>
<keyword evidence="3" id="KW-1185">Reference proteome</keyword>
<reference evidence="2 3" key="1">
    <citation type="submission" date="2014-06" db="EMBL/GenBank/DDBJ databases">
        <authorList>
            <consortium name="DOE Joint Genome Institute"/>
            <person name="Kuo A."/>
            <person name="Kohler A."/>
            <person name="Nagy L.G."/>
            <person name="Floudas D."/>
            <person name="Copeland A."/>
            <person name="Barry K.W."/>
            <person name="Cichocki N."/>
            <person name="Veneault-Fourrey C."/>
            <person name="LaButti K."/>
            <person name="Lindquist E.A."/>
            <person name="Lipzen A."/>
            <person name="Lundell T."/>
            <person name="Morin E."/>
            <person name="Murat C."/>
            <person name="Sun H."/>
            <person name="Tunlid A."/>
            <person name="Henrissat B."/>
            <person name="Grigoriev I.V."/>
            <person name="Hibbett D.S."/>
            <person name="Martin F."/>
            <person name="Nordberg H.P."/>
            <person name="Cantor M.N."/>
            <person name="Hua S.X."/>
        </authorList>
    </citation>
    <scope>NUCLEOTIDE SEQUENCE [LARGE SCALE GENOMIC DNA]</scope>
    <source>
        <strain evidence="2 3">ATCC 200175</strain>
    </source>
</reference>
<evidence type="ECO:0000313" key="2">
    <source>
        <dbReference type="EMBL" id="KIJ05186.1"/>
    </source>
</evidence>
<gene>
    <name evidence="2" type="ORF">PAXINDRAFT_159131</name>
</gene>
<organism evidence="2 3">
    <name type="scientific">Paxillus involutus ATCC 200175</name>
    <dbReference type="NCBI Taxonomy" id="664439"/>
    <lineage>
        <taxon>Eukaryota</taxon>
        <taxon>Fungi</taxon>
        <taxon>Dikarya</taxon>
        <taxon>Basidiomycota</taxon>
        <taxon>Agaricomycotina</taxon>
        <taxon>Agaricomycetes</taxon>
        <taxon>Agaricomycetidae</taxon>
        <taxon>Boletales</taxon>
        <taxon>Paxilineae</taxon>
        <taxon>Paxillaceae</taxon>
        <taxon>Paxillus</taxon>
    </lineage>
</organism>
<dbReference type="HOGENOM" id="CLU_759831_0_0_1"/>